<comment type="caution">
    <text evidence="8">The sequence shown here is derived from an EMBL/GenBank/DDBJ whole genome shotgun (WGS) entry which is preliminary data.</text>
</comment>
<dbReference type="GO" id="GO:0004132">
    <property type="term" value="F:dCMP deaminase activity"/>
    <property type="evidence" value="ECO:0007669"/>
    <property type="project" value="InterPro"/>
</dbReference>
<keyword evidence="4 6" id="KW-0862">Zinc</keyword>
<evidence type="ECO:0000256" key="3">
    <source>
        <dbReference type="ARBA" id="ARBA00022801"/>
    </source>
</evidence>
<evidence type="ECO:0000256" key="2">
    <source>
        <dbReference type="ARBA" id="ARBA00022723"/>
    </source>
</evidence>
<comment type="similarity">
    <text evidence="1">Belongs to the cytidine and deoxycytidylate deaminase family.</text>
</comment>
<dbReference type="GO" id="GO:0005737">
    <property type="term" value="C:cytoplasm"/>
    <property type="evidence" value="ECO:0007669"/>
    <property type="project" value="TreeGrafter"/>
</dbReference>
<evidence type="ECO:0000256" key="6">
    <source>
        <dbReference type="PIRSR" id="PIRSR006019-2"/>
    </source>
</evidence>
<protein>
    <recommendedName>
        <fullName evidence="7">CMP/dCMP-type deaminase domain-containing protein</fullName>
    </recommendedName>
</protein>
<name>A0A2H0XEQ7_UNCKA</name>
<evidence type="ECO:0000256" key="1">
    <source>
        <dbReference type="ARBA" id="ARBA00006576"/>
    </source>
</evidence>
<dbReference type="InterPro" id="IPR016192">
    <property type="entry name" value="APOBEC/CMP_deaminase_Zn-bd"/>
</dbReference>
<keyword evidence="3" id="KW-0378">Hydrolase</keyword>
<dbReference type="EMBL" id="PEYT01000003">
    <property type="protein sequence ID" value="PIS23403.1"/>
    <property type="molecule type" value="Genomic_DNA"/>
</dbReference>
<dbReference type="Gene3D" id="3.40.140.10">
    <property type="entry name" value="Cytidine Deaminase, domain 2"/>
    <property type="match status" value="1"/>
</dbReference>
<dbReference type="PANTHER" id="PTHR11086:SF18">
    <property type="entry name" value="DEOXYCYTIDYLATE DEAMINASE"/>
    <property type="match status" value="1"/>
</dbReference>
<dbReference type="GO" id="GO:0006220">
    <property type="term" value="P:pyrimidine nucleotide metabolic process"/>
    <property type="evidence" value="ECO:0007669"/>
    <property type="project" value="InterPro"/>
</dbReference>
<organism evidence="8 9">
    <name type="scientific">candidate division WWE3 bacterium CG08_land_8_20_14_0_20_40_13</name>
    <dbReference type="NCBI Taxonomy" id="1975084"/>
    <lineage>
        <taxon>Bacteria</taxon>
        <taxon>Katanobacteria</taxon>
    </lineage>
</organism>
<accession>A0A2H0XEQ7</accession>
<evidence type="ECO:0000256" key="4">
    <source>
        <dbReference type="ARBA" id="ARBA00022833"/>
    </source>
</evidence>
<dbReference type="PANTHER" id="PTHR11086">
    <property type="entry name" value="DEOXYCYTIDYLATE DEAMINASE-RELATED"/>
    <property type="match status" value="1"/>
</dbReference>
<feature type="binding site" evidence="6">
    <location>
        <position position="106"/>
    </location>
    <ligand>
        <name>Zn(2+)</name>
        <dbReference type="ChEBI" id="CHEBI:29105"/>
        <note>catalytic</note>
    </ligand>
</feature>
<dbReference type="PROSITE" id="PS00903">
    <property type="entry name" value="CYT_DCMP_DEAMINASES_1"/>
    <property type="match status" value="1"/>
</dbReference>
<dbReference type="Pfam" id="PF00383">
    <property type="entry name" value="dCMP_cyt_deam_1"/>
    <property type="match status" value="1"/>
</dbReference>
<dbReference type="InterPro" id="IPR015517">
    <property type="entry name" value="dCMP_deaminase-rel"/>
</dbReference>
<dbReference type="InterPro" id="IPR016473">
    <property type="entry name" value="dCMP_deaminase"/>
</dbReference>
<reference evidence="9" key="1">
    <citation type="submission" date="2017-09" db="EMBL/GenBank/DDBJ databases">
        <title>Depth-based differentiation of microbial function through sediment-hosted aquifers and enrichment of novel symbionts in the deep terrestrial subsurface.</title>
        <authorList>
            <person name="Probst A.J."/>
            <person name="Ladd B."/>
            <person name="Jarett J.K."/>
            <person name="Geller-Mcgrath D.E."/>
            <person name="Sieber C.M.K."/>
            <person name="Emerson J.B."/>
            <person name="Anantharaman K."/>
            <person name="Thomas B.C."/>
            <person name="Malmstrom R."/>
            <person name="Stieglmeier M."/>
            <person name="Klingl A."/>
            <person name="Woyke T."/>
            <person name="Ryan C.M."/>
            <person name="Banfield J.F."/>
        </authorList>
    </citation>
    <scope>NUCLEOTIDE SEQUENCE [LARGE SCALE GENOMIC DNA]</scope>
</reference>
<feature type="binding site" evidence="6">
    <location>
        <position position="103"/>
    </location>
    <ligand>
        <name>Zn(2+)</name>
        <dbReference type="ChEBI" id="CHEBI:29105"/>
        <note>catalytic</note>
    </ligand>
</feature>
<evidence type="ECO:0000313" key="8">
    <source>
        <dbReference type="EMBL" id="PIS23403.1"/>
    </source>
</evidence>
<evidence type="ECO:0000256" key="5">
    <source>
        <dbReference type="PIRSR" id="PIRSR006019-1"/>
    </source>
</evidence>
<dbReference type="InterPro" id="IPR016193">
    <property type="entry name" value="Cytidine_deaminase-like"/>
</dbReference>
<dbReference type="AlphaFoldDB" id="A0A2H0XEQ7"/>
<dbReference type="PIRSF" id="PIRSF006019">
    <property type="entry name" value="dCMP_deaminase"/>
    <property type="match status" value="1"/>
</dbReference>
<evidence type="ECO:0000313" key="9">
    <source>
        <dbReference type="Proteomes" id="UP000230340"/>
    </source>
</evidence>
<dbReference type="InterPro" id="IPR002125">
    <property type="entry name" value="CMP_dCMP_dom"/>
</dbReference>
<sequence>MNKPHLDFMKQACLLCDKSSCGYKVGCLAVRNGKVIAESFNKTLKGEKYCQNGTCIRKELGLSGGKDPDKVCTSHAEIGLIAYCAKKGIKLESSDIYCTTFPCYICSKALVQAGIGKLYYMSDYATNDGLRFFEASKIPIVKIKESVVWKK</sequence>
<dbReference type="PROSITE" id="PS51747">
    <property type="entry name" value="CYT_DCMP_DEAMINASES_2"/>
    <property type="match status" value="1"/>
</dbReference>
<proteinExistence type="inferred from homology"/>
<dbReference type="SUPFAM" id="SSF53927">
    <property type="entry name" value="Cytidine deaminase-like"/>
    <property type="match status" value="1"/>
</dbReference>
<keyword evidence="2 6" id="KW-0479">Metal-binding</keyword>
<gene>
    <name evidence="8" type="ORF">COT49_00325</name>
</gene>
<feature type="active site" description="Proton donor" evidence="5">
    <location>
        <position position="77"/>
    </location>
</feature>
<evidence type="ECO:0000259" key="7">
    <source>
        <dbReference type="PROSITE" id="PS51747"/>
    </source>
</evidence>
<dbReference type="Proteomes" id="UP000230340">
    <property type="component" value="Unassembled WGS sequence"/>
</dbReference>
<comment type="cofactor">
    <cofactor evidence="6">
        <name>Zn(2+)</name>
        <dbReference type="ChEBI" id="CHEBI:29105"/>
    </cofactor>
</comment>
<feature type="binding site" evidence="6">
    <location>
        <position position="75"/>
    </location>
    <ligand>
        <name>Zn(2+)</name>
        <dbReference type="ChEBI" id="CHEBI:29105"/>
        <note>catalytic</note>
    </ligand>
</feature>
<feature type="domain" description="CMP/dCMP-type deaminase" evidence="7">
    <location>
        <begin position="3"/>
        <end position="133"/>
    </location>
</feature>
<dbReference type="GO" id="GO:0008270">
    <property type="term" value="F:zinc ion binding"/>
    <property type="evidence" value="ECO:0007669"/>
    <property type="project" value="InterPro"/>
</dbReference>